<evidence type="ECO:0000256" key="3">
    <source>
        <dbReference type="ARBA" id="ARBA00004196"/>
    </source>
</evidence>
<dbReference type="PATRIC" id="fig|1227497.3.peg.2887"/>
<evidence type="ECO:0000256" key="8">
    <source>
        <dbReference type="ARBA" id="ARBA00022982"/>
    </source>
</evidence>
<evidence type="ECO:0000256" key="2">
    <source>
        <dbReference type="ARBA" id="ARBA00001966"/>
    </source>
</evidence>
<dbReference type="eggNOG" id="arCOG01501">
    <property type="taxonomic scope" value="Archaea"/>
</dbReference>
<reference evidence="12 13" key="1">
    <citation type="journal article" date="2014" name="PLoS Genet.">
        <title>Phylogenetically driven sequencing of extremely halophilic archaea reveals strategies for static and dynamic osmo-response.</title>
        <authorList>
            <person name="Becker E.A."/>
            <person name="Seitzer P.M."/>
            <person name="Tritt A."/>
            <person name="Larsen D."/>
            <person name="Krusor M."/>
            <person name="Yao A.I."/>
            <person name="Wu D."/>
            <person name="Madern D."/>
            <person name="Eisen J.A."/>
            <person name="Darling A.E."/>
            <person name="Facciotti M.T."/>
        </authorList>
    </citation>
    <scope>NUCLEOTIDE SEQUENCE [LARGE SCALE GENOMIC DNA]</scope>
    <source>
        <strain evidence="12 13">DSM 10524</strain>
    </source>
</reference>
<dbReference type="STRING" id="1227497.C491_14147"/>
<keyword evidence="10" id="KW-0411">Iron-sulfur</keyword>
<protein>
    <submittedName>
        <fullName evidence="12">Anaerobic dehydrogenase iron-sulfur binding subunit 1</fullName>
    </submittedName>
</protein>
<keyword evidence="13" id="KW-1185">Reference proteome</keyword>
<dbReference type="GO" id="GO:0016020">
    <property type="term" value="C:membrane"/>
    <property type="evidence" value="ECO:0007669"/>
    <property type="project" value="TreeGrafter"/>
</dbReference>
<evidence type="ECO:0000313" key="13">
    <source>
        <dbReference type="Proteomes" id="UP000011688"/>
    </source>
</evidence>
<comment type="cofactor">
    <cofactor evidence="1">
        <name>[3Fe-4S] cluster</name>
        <dbReference type="ChEBI" id="CHEBI:21137"/>
    </cofactor>
</comment>
<evidence type="ECO:0000256" key="4">
    <source>
        <dbReference type="ARBA" id="ARBA00022448"/>
    </source>
</evidence>
<dbReference type="PANTHER" id="PTHR43518:SF1">
    <property type="entry name" value="RESPIRATORY NITRATE REDUCTASE 1 BETA CHAIN"/>
    <property type="match status" value="1"/>
</dbReference>
<keyword evidence="8" id="KW-0249">Electron transport</keyword>
<evidence type="ECO:0000256" key="10">
    <source>
        <dbReference type="ARBA" id="ARBA00023014"/>
    </source>
</evidence>
<dbReference type="EMBL" id="AOIB01000028">
    <property type="protein sequence ID" value="ELY56097.1"/>
    <property type="molecule type" value="Genomic_DNA"/>
</dbReference>
<keyword evidence="5" id="KW-0004">4Fe-4S</keyword>
<keyword evidence="7" id="KW-0677">Repeat</keyword>
<dbReference type="GO" id="GO:0009061">
    <property type="term" value="P:anaerobic respiration"/>
    <property type="evidence" value="ECO:0007669"/>
    <property type="project" value="TreeGrafter"/>
</dbReference>
<dbReference type="GO" id="GO:0051539">
    <property type="term" value="F:4 iron, 4 sulfur cluster binding"/>
    <property type="evidence" value="ECO:0007669"/>
    <property type="project" value="UniProtKB-KW"/>
</dbReference>
<gene>
    <name evidence="12" type="ORF">C491_14147</name>
</gene>
<comment type="caution">
    <text evidence="12">The sequence shown here is derived from an EMBL/GenBank/DDBJ whole genome shotgun (WGS) entry which is preliminary data.</text>
</comment>
<evidence type="ECO:0000256" key="6">
    <source>
        <dbReference type="ARBA" id="ARBA00022723"/>
    </source>
</evidence>
<evidence type="ECO:0000256" key="5">
    <source>
        <dbReference type="ARBA" id="ARBA00022485"/>
    </source>
</evidence>
<sequence>MIVPQVDNWQLNREVEFPYEEARPERQWAAMFDLNKCIECQTCTLACKTTWTHEEGQEHMFWNNVETKPYGGHPVGWDKRTLEDMGAMEWDGDTYEGDTIFETEDVDWDDPDTHPTEENINDDVAGFMPDIQDDWRYPNLGEDESAGEGMEPDMHFDDDTHPIWFFYLPRICNHCTYAGCAGGCPVQAIYKRPEDGVVLIDREECEARLVCNETCPYKKAQFNPAENISQKCVGCYPKTEDGRAPQCFETCLGKIRLHGYINTPEEADDSDPMEEPTNPMDFLVHRKEIALPLYPQFGLEPNVYYIPPTTAPIDYLEQLFGPGVEDAFETYRGIGDGDEPALEGLLNLMGSTEWSLTEFEVDGDEAIGYYEGDEVGRVPITEPQAERDRVEEVDGQEVYRLDIT</sequence>
<dbReference type="GO" id="GO:0009055">
    <property type="term" value="F:electron transfer activity"/>
    <property type="evidence" value="ECO:0007669"/>
    <property type="project" value="TreeGrafter"/>
</dbReference>
<evidence type="ECO:0000259" key="11">
    <source>
        <dbReference type="PROSITE" id="PS51379"/>
    </source>
</evidence>
<proteinExistence type="predicted"/>
<evidence type="ECO:0000313" key="12">
    <source>
        <dbReference type="EMBL" id="ELY56097.1"/>
    </source>
</evidence>
<dbReference type="SUPFAM" id="SSF54862">
    <property type="entry name" value="4Fe-4S ferredoxins"/>
    <property type="match status" value="1"/>
</dbReference>
<dbReference type="AlphaFoldDB" id="L9X3B5"/>
<dbReference type="Proteomes" id="UP000011688">
    <property type="component" value="Unassembled WGS sequence"/>
</dbReference>
<evidence type="ECO:0000256" key="9">
    <source>
        <dbReference type="ARBA" id="ARBA00023004"/>
    </source>
</evidence>
<evidence type="ECO:0000256" key="7">
    <source>
        <dbReference type="ARBA" id="ARBA00022737"/>
    </source>
</evidence>
<keyword evidence="9" id="KW-0408">Iron</keyword>
<accession>L9X3B5</accession>
<dbReference type="Pfam" id="PF13247">
    <property type="entry name" value="Fer4_11"/>
    <property type="match status" value="1"/>
</dbReference>
<dbReference type="InterPro" id="IPR017896">
    <property type="entry name" value="4Fe4S_Fe-S-bd"/>
</dbReference>
<comment type="subcellular location">
    <subcellularLocation>
        <location evidence="3">Cell envelope</location>
    </subcellularLocation>
</comment>
<keyword evidence="4" id="KW-0813">Transport</keyword>
<organism evidence="12 13">
    <name type="scientific">Natronococcus amylolyticus DSM 10524</name>
    <dbReference type="NCBI Taxonomy" id="1227497"/>
    <lineage>
        <taxon>Archaea</taxon>
        <taxon>Methanobacteriati</taxon>
        <taxon>Methanobacteriota</taxon>
        <taxon>Stenosarchaea group</taxon>
        <taxon>Halobacteria</taxon>
        <taxon>Halobacteriales</taxon>
        <taxon>Natrialbaceae</taxon>
        <taxon>Natronococcus</taxon>
    </lineage>
</organism>
<dbReference type="PANTHER" id="PTHR43518">
    <property type="entry name" value="NITRATE REDUCTASE BETA SUBUNIT"/>
    <property type="match status" value="1"/>
</dbReference>
<comment type="cofactor">
    <cofactor evidence="2">
        <name>[4Fe-4S] cluster</name>
        <dbReference type="ChEBI" id="CHEBI:49883"/>
    </cofactor>
</comment>
<keyword evidence="6" id="KW-0479">Metal-binding</keyword>
<name>L9X3B5_9EURY</name>
<dbReference type="Gene3D" id="3.30.70.20">
    <property type="match status" value="2"/>
</dbReference>
<dbReference type="PROSITE" id="PS51379">
    <property type="entry name" value="4FE4S_FER_2"/>
    <property type="match status" value="1"/>
</dbReference>
<evidence type="ECO:0000256" key="1">
    <source>
        <dbReference type="ARBA" id="ARBA00001927"/>
    </source>
</evidence>
<dbReference type="GO" id="GO:0046872">
    <property type="term" value="F:metal ion binding"/>
    <property type="evidence" value="ECO:0007669"/>
    <property type="project" value="UniProtKB-KW"/>
</dbReference>
<feature type="domain" description="4Fe-4S ferredoxin-type" evidence="11">
    <location>
        <begin position="28"/>
        <end position="57"/>
    </location>
</feature>